<gene>
    <name evidence="3" type="ORF">HCDG_07773</name>
</gene>
<dbReference type="AlphaFoldDB" id="C6HNJ2"/>
<accession>C6HNJ2</accession>
<protein>
    <submittedName>
        <fullName evidence="3">Uncharacterized protein</fullName>
    </submittedName>
</protein>
<dbReference type="STRING" id="544712.C6HNJ2"/>
<dbReference type="OrthoDB" id="4203839at2759"/>
<dbReference type="OMA" id="MFSGPYE"/>
<feature type="coiled-coil region" evidence="1">
    <location>
        <begin position="57"/>
        <end position="105"/>
    </location>
</feature>
<organism evidence="3 4">
    <name type="scientific">Ajellomyces capsulatus (strain H143)</name>
    <name type="common">Darling's disease fungus</name>
    <name type="synonym">Histoplasma capsulatum</name>
    <dbReference type="NCBI Taxonomy" id="544712"/>
    <lineage>
        <taxon>Eukaryota</taxon>
        <taxon>Fungi</taxon>
        <taxon>Dikarya</taxon>
        <taxon>Ascomycota</taxon>
        <taxon>Pezizomycotina</taxon>
        <taxon>Eurotiomycetes</taxon>
        <taxon>Eurotiomycetidae</taxon>
        <taxon>Onygenales</taxon>
        <taxon>Ajellomycetaceae</taxon>
        <taxon>Histoplasma</taxon>
    </lineage>
</organism>
<evidence type="ECO:0000256" key="2">
    <source>
        <dbReference type="SAM" id="Phobius"/>
    </source>
</evidence>
<proteinExistence type="predicted"/>
<keyword evidence="2" id="KW-1133">Transmembrane helix</keyword>
<dbReference type="EMBL" id="GG692432">
    <property type="protein sequence ID" value="EER38038.1"/>
    <property type="molecule type" value="Genomic_DNA"/>
</dbReference>
<dbReference type="HOGENOM" id="CLU_601240_0_0_1"/>
<evidence type="ECO:0000256" key="1">
    <source>
        <dbReference type="SAM" id="Coils"/>
    </source>
</evidence>
<sequence length="528" mass="58890">MGNTADSLSQLINFPLVQPEQMMGPQHPYLTPYAIGPYQAETYDSLRYHINRLQGILSATETDLQQTKGKLEEARAAAQHDRDVIRKMENRIAELEDTVSKQKSTISTQSKTISSTVKSQHRALSFSFTTPQHHWTNGQEATRVSRYQHVFNNPPPKFGLGDPVTPISAGNQATNVTSGASSTAKSTNMSAIDRLNAFVPPIGPKAAAEEKAIPISSLPRNPPEGMMIMEETNLSAMDFGYKFHSLFQKSEAFGQLYINSSSEHPDNAIDSDTMAHLILASHPDSVSGLLADPTTRFVLLVKAINVFLISKVLRMGVVIGFDSTADSEIGQMMSLLYPDAPTTVRALLYEAMRRQVNRIRNKPLFTNFYNKRKNEHATALFRLLSPLVQRNHPKIWTDFVAIIEEAHNLALTMFSGPYEFQLHFAEVGDLFDAHSMFNRDATLVRSGCVGDPQTLMRKCHRVKLGVTPTIWFRNNSVPMNEPMQVVNMGHVMLSPMAVNGYFILLFFLLVIILRSDISSPRLLVAITI</sequence>
<name>C6HNJ2_AJECH</name>
<keyword evidence="2" id="KW-0472">Membrane</keyword>
<feature type="transmembrane region" description="Helical" evidence="2">
    <location>
        <begin position="492"/>
        <end position="513"/>
    </location>
</feature>
<evidence type="ECO:0000313" key="3">
    <source>
        <dbReference type="EMBL" id="EER38038.1"/>
    </source>
</evidence>
<dbReference type="VEuPathDB" id="FungiDB:HCDG_07773"/>
<evidence type="ECO:0000313" key="4">
    <source>
        <dbReference type="Proteomes" id="UP000002624"/>
    </source>
</evidence>
<reference evidence="4" key="1">
    <citation type="submission" date="2009-05" db="EMBL/GenBank/DDBJ databases">
        <title>The genome sequence of Ajellomyces capsulatus strain H143.</title>
        <authorList>
            <person name="Champion M."/>
            <person name="Cuomo C.A."/>
            <person name="Ma L.-J."/>
            <person name="Henn M.R."/>
            <person name="Sil A."/>
            <person name="Goldman B."/>
            <person name="Young S.K."/>
            <person name="Kodira C.D."/>
            <person name="Zeng Q."/>
            <person name="Koehrsen M."/>
            <person name="Alvarado L."/>
            <person name="Berlin A.M."/>
            <person name="Borenstein D."/>
            <person name="Chen Z."/>
            <person name="Engels R."/>
            <person name="Freedman E."/>
            <person name="Gellesch M."/>
            <person name="Goldberg J."/>
            <person name="Griggs A."/>
            <person name="Gujja S."/>
            <person name="Heiman D.I."/>
            <person name="Hepburn T.A."/>
            <person name="Howarth C."/>
            <person name="Jen D."/>
            <person name="Larson L."/>
            <person name="Lewis B."/>
            <person name="Mehta T."/>
            <person name="Park D."/>
            <person name="Pearson M."/>
            <person name="Roberts A."/>
            <person name="Saif S."/>
            <person name="Shea T.D."/>
            <person name="Shenoy N."/>
            <person name="Sisk P."/>
            <person name="Stolte C."/>
            <person name="Sykes S."/>
            <person name="Walk T."/>
            <person name="White J."/>
            <person name="Yandava C."/>
            <person name="Klein B."/>
            <person name="McEwen J.G."/>
            <person name="Puccia R."/>
            <person name="Goldman G.H."/>
            <person name="Felipe M.S."/>
            <person name="Nino-Vega G."/>
            <person name="San-Blas G."/>
            <person name="Taylor J.W."/>
            <person name="Mendoza L."/>
            <person name="Galagan J.E."/>
            <person name="Nusbaum C."/>
            <person name="Birren B.W."/>
        </authorList>
    </citation>
    <scope>NUCLEOTIDE SEQUENCE [LARGE SCALE GENOMIC DNA]</scope>
    <source>
        <strain evidence="4">H143</strain>
    </source>
</reference>
<dbReference type="Proteomes" id="UP000002624">
    <property type="component" value="Unassembled WGS sequence"/>
</dbReference>
<keyword evidence="1" id="KW-0175">Coiled coil</keyword>
<keyword evidence="2" id="KW-0812">Transmembrane</keyword>